<dbReference type="GO" id="GO:0004825">
    <property type="term" value="F:methionine-tRNA ligase activity"/>
    <property type="evidence" value="ECO:0007669"/>
    <property type="project" value="UniProtKB-UniRule"/>
</dbReference>
<comment type="subunit">
    <text evidence="7">Monomer.</text>
</comment>
<evidence type="ECO:0000256" key="4">
    <source>
        <dbReference type="ARBA" id="ARBA00022840"/>
    </source>
</evidence>
<dbReference type="InterPro" id="IPR041872">
    <property type="entry name" value="Anticodon_Met"/>
</dbReference>
<dbReference type="Pfam" id="PF09334">
    <property type="entry name" value="tRNA-synt_1g"/>
    <property type="match status" value="2"/>
</dbReference>
<dbReference type="FunFam" id="2.170.220.10:FF:000002">
    <property type="entry name" value="Methionine--tRNA ligase"/>
    <property type="match status" value="1"/>
</dbReference>
<name>A0A2N3G5R9_9ACTN</name>
<proteinExistence type="inferred from homology"/>
<dbReference type="NCBIfam" id="TIGR00398">
    <property type="entry name" value="metG"/>
    <property type="match status" value="1"/>
</dbReference>
<dbReference type="Gene3D" id="3.40.50.620">
    <property type="entry name" value="HUPs"/>
    <property type="match status" value="1"/>
</dbReference>
<dbReference type="InterPro" id="IPR033911">
    <property type="entry name" value="MetRS_core"/>
</dbReference>
<evidence type="ECO:0000256" key="2">
    <source>
        <dbReference type="ARBA" id="ARBA00022598"/>
    </source>
</evidence>
<keyword evidence="7" id="KW-0963">Cytoplasm</keyword>
<dbReference type="Gene3D" id="2.170.220.10">
    <property type="match status" value="1"/>
</dbReference>
<protein>
    <recommendedName>
        <fullName evidence="7">Methionine--tRNA ligase</fullName>
        <ecNumber evidence="7">6.1.1.10</ecNumber>
    </recommendedName>
    <alternativeName>
        <fullName evidence="7">Methionyl-tRNA synthetase</fullName>
        <shortName evidence="7">MetRS</shortName>
    </alternativeName>
</protein>
<keyword evidence="5 7" id="KW-0648">Protein biosynthesis</keyword>
<dbReference type="GO" id="GO:0006431">
    <property type="term" value="P:methionyl-tRNA aminoacylation"/>
    <property type="evidence" value="ECO:0007669"/>
    <property type="project" value="UniProtKB-UniRule"/>
</dbReference>
<dbReference type="SUPFAM" id="SSF52374">
    <property type="entry name" value="Nucleotidylyl transferase"/>
    <property type="match status" value="1"/>
</dbReference>
<dbReference type="EMBL" id="PHEX01000039">
    <property type="protein sequence ID" value="PKQ27972.1"/>
    <property type="molecule type" value="Genomic_DNA"/>
</dbReference>
<dbReference type="Gene3D" id="1.10.730.10">
    <property type="entry name" value="Isoleucyl-tRNA Synthetase, Domain 1"/>
    <property type="match status" value="1"/>
</dbReference>
<dbReference type="SUPFAM" id="SSF47323">
    <property type="entry name" value="Anticodon-binding domain of a subclass of class I aminoacyl-tRNA synthetases"/>
    <property type="match status" value="1"/>
</dbReference>
<dbReference type="PANTHER" id="PTHR43326">
    <property type="entry name" value="METHIONYL-TRNA SYNTHETASE"/>
    <property type="match status" value="1"/>
</dbReference>
<keyword evidence="3 7" id="KW-0547">Nucleotide-binding</keyword>
<reference evidence="11 12" key="1">
    <citation type="journal article" date="2017" name="ISME J.">
        <title>Potential for microbial H2 and metal transformations associated with novel bacteria and archaea in deep terrestrial subsurface sediments.</title>
        <authorList>
            <person name="Hernsdorf A.W."/>
            <person name="Amano Y."/>
            <person name="Miyakawa K."/>
            <person name="Ise K."/>
            <person name="Suzuki Y."/>
            <person name="Anantharaman K."/>
            <person name="Probst A."/>
            <person name="Burstein D."/>
            <person name="Thomas B.C."/>
            <person name="Banfield J.F."/>
        </authorList>
    </citation>
    <scope>NUCLEOTIDE SEQUENCE [LARGE SCALE GENOMIC DNA]</scope>
    <source>
        <strain evidence="11">HGW-Actinobacteria-3</strain>
    </source>
</reference>
<dbReference type="AlphaFoldDB" id="A0A2N3G5R9"/>
<evidence type="ECO:0000259" key="9">
    <source>
        <dbReference type="Pfam" id="PF09334"/>
    </source>
</evidence>
<dbReference type="InterPro" id="IPR023457">
    <property type="entry name" value="Met-tRNA_synth_2"/>
</dbReference>
<dbReference type="PRINTS" id="PR01041">
    <property type="entry name" value="TRNASYNTHMET"/>
</dbReference>
<dbReference type="GO" id="GO:0005524">
    <property type="term" value="F:ATP binding"/>
    <property type="evidence" value="ECO:0007669"/>
    <property type="project" value="UniProtKB-UniRule"/>
</dbReference>
<keyword evidence="2 7" id="KW-0436">Ligase</keyword>
<comment type="caution">
    <text evidence="7">Lacks conserved residue(s) required for the propagation of feature annotation.</text>
</comment>
<dbReference type="Proteomes" id="UP000233654">
    <property type="component" value="Unassembled WGS sequence"/>
</dbReference>
<dbReference type="InterPro" id="IPR009080">
    <property type="entry name" value="tRNAsynth_Ia_anticodon-bd"/>
</dbReference>
<evidence type="ECO:0000256" key="3">
    <source>
        <dbReference type="ARBA" id="ARBA00022741"/>
    </source>
</evidence>
<gene>
    <name evidence="7" type="primary">metG</name>
    <name evidence="11" type="ORF">CVT63_05090</name>
</gene>
<dbReference type="Pfam" id="PF19303">
    <property type="entry name" value="Anticodon_3"/>
    <property type="match status" value="1"/>
</dbReference>
<dbReference type="InterPro" id="IPR014758">
    <property type="entry name" value="Met-tRNA_synth"/>
</dbReference>
<dbReference type="HAMAP" id="MF_01228">
    <property type="entry name" value="Met_tRNA_synth_type2"/>
    <property type="match status" value="1"/>
</dbReference>
<feature type="domain" description="Methionyl-tRNA synthetase anticodon-binding" evidence="10">
    <location>
        <begin position="370"/>
        <end position="506"/>
    </location>
</feature>
<dbReference type="InterPro" id="IPR014729">
    <property type="entry name" value="Rossmann-like_a/b/a_fold"/>
</dbReference>
<accession>A0A2N3G5R9</accession>
<keyword evidence="6 7" id="KW-0030">Aminoacyl-tRNA synthetase</keyword>
<comment type="subcellular location">
    <subcellularLocation>
        <location evidence="7">Cytoplasm</location>
    </subcellularLocation>
</comment>
<keyword evidence="4 7" id="KW-0067">ATP-binding</keyword>
<comment type="catalytic activity">
    <reaction evidence="7">
        <text>tRNA(Met) + L-methionine + ATP = L-methionyl-tRNA(Met) + AMP + diphosphate</text>
        <dbReference type="Rhea" id="RHEA:13481"/>
        <dbReference type="Rhea" id="RHEA-COMP:9667"/>
        <dbReference type="Rhea" id="RHEA-COMP:9698"/>
        <dbReference type="ChEBI" id="CHEBI:30616"/>
        <dbReference type="ChEBI" id="CHEBI:33019"/>
        <dbReference type="ChEBI" id="CHEBI:57844"/>
        <dbReference type="ChEBI" id="CHEBI:78442"/>
        <dbReference type="ChEBI" id="CHEBI:78530"/>
        <dbReference type="ChEBI" id="CHEBI:456215"/>
        <dbReference type="EC" id="6.1.1.10"/>
    </reaction>
</comment>
<evidence type="ECO:0000313" key="11">
    <source>
        <dbReference type="EMBL" id="PKQ27972.1"/>
    </source>
</evidence>
<evidence type="ECO:0000256" key="8">
    <source>
        <dbReference type="RuleBase" id="RU363039"/>
    </source>
</evidence>
<evidence type="ECO:0000256" key="1">
    <source>
        <dbReference type="ARBA" id="ARBA00003314"/>
    </source>
</evidence>
<dbReference type="EC" id="6.1.1.10" evidence="7"/>
<feature type="binding site" evidence="7">
    <location>
        <position position="144"/>
    </location>
    <ligand>
        <name>Zn(2+)</name>
        <dbReference type="ChEBI" id="CHEBI:29105"/>
    </ligand>
</feature>
<comment type="similarity">
    <text evidence="8">Belongs to the class-I aminoacyl-tRNA synthetase family.</text>
</comment>
<feature type="domain" description="Methionyl/Leucyl tRNA synthetase" evidence="9">
    <location>
        <begin position="153"/>
        <end position="358"/>
    </location>
</feature>
<comment type="caution">
    <text evidence="11">The sequence shown here is derived from an EMBL/GenBank/DDBJ whole genome shotgun (WGS) entry which is preliminary data.</text>
</comment>
<feature type="short sequence motif" description="'KMSKS' region" evidence="7">
    <location>
        <begin position="295"/>
        <end position="299"/>
    </location>
</feature>
<dbReference type="NCBIfam" id="NF008900">
    <property type="entry name" value="PRK12267.1"/>
    <property type="match status" value="1"/>
</dbReference>
<feature type="binding site" evidence="7">
    <location>
        <position position="127"/>
    </location>
    <ligand>
        <name>Zn(2+)</name>
        <dbReference type="ChEBI" id="CHEBI:29105"/>
    </ligand>
</feature>
<dbReference type="CDD" id="cd07957">
    <property type="entry name" value="Anticodon_Ia_Met"/>
    <property type="match status" value="1"/>
</dbReference>
<evidence type="ECO:0000259" key="10">
    <source>
        <dbReference type="Pfam" id="PF19303"/>
    </source>
</evidence>
<evidence type="ECO:0000256" key="7">
    <source>
        <dbReference type="HAMAP-Rule" id="MF_01228"/>
    </source>
</evidence>
<dbReference type="PANTHER" id="PTHR43326:SF1">
    <property type="entry name" value="METHIONINE--TRNA LIGASE, MITOCHONDRIAL"/>
    <property type="match status" value="1"/>
</dbReference>
<feature type="domain" description="Methionyl/Leucyl tRNA synthetase" evidence="9">
    <location>
        <begin position="6"/>
        <end position="149"/>
    </location>
</feature>
<evidence type="ECO:0000313" key="12">
    <source>
        <dbReference type="Proteomes" id="UP000233654"/>
    </source>
</evidence>
<comment type="function">
    <text evidence="1 7">Is required not only for elongation of protein synthesis but also for the initiation of all mRNA translation through initiator tRNA(fMet) aminoacylation.</text>
</comment>
<dbReference type="InterPro" id="IPR015413">
    <property type="entry name" value="Methionyl/Leucyl_tRNA_Synth"/>
</dbReference>
<evidence type="ECO:0000256" key="6">
    <source>
        <dbReference type="ARBA" id="ARBA00023146"/>
    </source>
</evidence>
<dbReference type="GO" id="GO:0005737">
    <property type="term" value="C:cytoplasm"/>
    <property type="evidence" value="ECO:0007669"/>
    <property type="project" value="UniProtKB-SubCell"/>
</dbReference>
<dbReference type="CDD" id="cd00814">
    <property type="entry name" value="MetRS_core"/>
    <property type="match status" value="1"/>
</dbReference>
<evidence type="ECO:0000256" key="5">
    <source>
        <dbReference type="ARBA" id="ARBA00022917"/>
    </source>
</evidence>
<sequence>MGDVFYITTPIYYVNDVPHIGTAYTTLAADVIARFKRQQGREVFFLTGVDEHGQKVAGAAADKNRSPQSWVDGIVSEFTDLWKLLNISNDDFIRTTQSRHSNVAQLFIEKLKEKGDVFLDAYEGWYCVHDESFLLSSQLEDGACPECHLPAEWVKEENYFFRLSKYADRVLAHIKTNPEFVQPESRRNEVISFIESGLKDQSITRTSFTWGISCPFDARHVMYVWFDALLNYISAIGFGIDPARFERVWPADWHLMGKEILRFHAAIWPAMLMAADIPLPRHVFAHGWLTVEGRKMSKSLGNVVRPADIVEEYGVDAYRYYFMREFSFGIDGNFSRRTVRQRYNAELANDLGNLESRVFTMVDRYRDNIVPAPGAPGAEENILSERAAQSFAVMEAKLDALSFNEALTDIWEFIHAVNRYVDVSAPWALAKDSSRSADLDRVLYNCLEGLRQIAVLIAPFMPDTAAKIWNRLGLKAPIESALLPDSSTWGLLPDGLTTTRGDALFPRKLENLAEDQP</sequence>
<feature type="binding site" evidence="7">
    <location>
        <position position="147"/>
    </location>
    <ligand>
        <name>Zn(2+)</name>
        <dbReference type="ChEBI" id="CHEBI:29105"/>
    </ligand>
</feature>
<organism evidence="11 12">
    <name type="scientific">Candidatus Anoxymicrobium japonicum</name>
    <dbReference type="NCBI Taxonomy" id="2013648"/>
    <lineage>
        <taxon>Bacteria</taxon>
        <taxon>Bacillati</taxon>
        <taxon>Actinomycetota</taxon>
        <taxon>Candidatus Geothermincolia</taxon>
        <taxon>Candidatus Geothermincolales</taxon>
        <taxon>Candidatus Anoxymicrobiaceae</taxon>
        <taxon>Candidatus Anoxymicrobium</taxon>
    </lineage>
</organism>